<organism evidence="1">
    <name type="scientific">Anguilla anguilla</name>
    <name type="common">European freshwater eel</name>
    <name type="synonym">Muraena anguilla</name>
    <dbReference type="NCBI Taxonomy" id="7936"/>
    <lineage>
        <taxon>Eukaryota</taxon>
        <taxon>Metazoa</taxon>
        <taxon>Chordata</taxon>
        <taxon>Craniata</taxon>
        <taxon>Vertebrata</taxon>
        <taxon>Euteleostomi</taxon>
        <taxon>Actinopterygii</taxon>
        <taxon>Neopterygii</taxon>
        <taxon>Teleostei</taxon>
        <taxon>Anguilliformes</taxon>
        <taxon>Anguillidae</taxon>
        <taxon>Anguilla</taxon>
    </lineage>
</organism>
<evidence type="ECO:0000313" key="1">
    <source>
        <dbReference type="EMBL" id="JAH13439.1"/>
    </source>
</evidence>
<protein>
    <submittedName>
        <fullName evidence="1">Uncharacterized protein</fullName>
    </submittedName>
</protein>
<reference evidence="1" key="2">
    <citation type="journal article" date="2015" name="Fish Shellfish Immunol.">
        <title>Early steps in the European eel (Anguilla anguilla)-Vibrio vulnificus interaction in the gills: Role of the RtxA13 toxin.</title>
        <authorList>
            <person name="Callol A."/>
            <person name="Pajuelo D."/>
            <person name="Ebbesson L."/>
            <person name="Teles M."/>
            <person name="MacKenzie S."/>
            <person name="Amaro C."/>
        </authorList>
    </citation>
    <scope>NUCLEOTIDE SEQUENCE</scope>
</reference>
<reference evidence="1" key="1">
    <citation type="submission" date="2014-11" db="EMBL/GenBank/DDBJ databases">
        <authorList>
            <person name="Amaro Gonzalez C."/>
        </authorList>
    </citation>
    <scope>NUCLEOTIDE SEQUENCE</scope>
</reference>
<name>A0A0E9Q9L9_ANGAN</name>
<dbReference type="EMBL" id="GBXM01095138">
    <property type="protein sequence ID" value="JAH13439.1"/>
    <property type="molecule type" value="Transcribed_RNA"/>
</dbReference>
<sequence>MSLMDISQASFGETAVEPGAGPGQLLRMLWLLVLP</sequence>
<dbReference type="AlphaFoldDB" id="A0A0E9Q9L9"/>
<accession>A0A0E9Q9L9</accession>
<proteinExistence type="predicted"/>